<feature type="domain" description="SHS2" evidence="7">
    <location>
        <begin position="11"/>
        <end position="197"/>
    </location>
</feature>
<dbReference type="SMART" id="SM00842">
    <property type="entry name" value="FtsA"/>
    <property type="match status" value="1"/>
</dbReference>
<dbReference type="Gene3D" id="3.30.1490.110">
    <property type="match status" value="1"/>
</dbReference>
<evidence type="ECO:0000256" key="1">
    <source>
        <dbReference type="ARBA" id="ARBA00022475"/>
    </source>
</evidence>
<dbReference type="InterPro" id="IPR050696">
    <property type="entry name" value="FtsA/MreB"/>
</dbReference>
<dbReference type="Proteomes" id="UP000198461">
    <property type="component" value="Unassembled WGS sequence"/>
</dbReference>
<dbReference type="EMBL" id="FSRE01000001">
    <property type="protein sequence ID" value="SIN74957.1"/>
    <property type="molecule type" value="Genomic_DNA"/>
</dbReference>
<evidence type="ECO:0000313" key="8">
    <source>
        <dbReference type="EMBL" id="SIN74957.1"/>
    </source>
</evidence>
<dbReference type="Pfam" id="PF14450">
    <property type="entry name" value="FtsA"/>
    <property type="match status" value="1"/>
</dbReference>
<keyword evidence="4 5" id="KW-0131">Cell cycle</keyword>
<organism evidence="8 9">
    <name type="scientific">Sulfurivirga caldicuralii</name>
    <dbReference type="NCBI Taxonomy" id="364032"/>
    <lineage>
        <taxon>Bacteria</taxon>
        <taxon>Pseudomonadati</taxon>
        <taxon>Pseudomonadota</taxon>
        <taxon>Gammaproteobacteria</taxon>
        <taxon>Thiotrichales</taxon>
        <taxon>Piscirickettsiaceae</taxon>
        <taxon>Sulfurivirga</taxon>
    </lineage>
</organism>
<dbReference type="AlphaFoldDB" id="A0A1N6DW66"/>
<dbReference type="GO" id="GO:0043093">
    <property type="term" value="P:FtsZ-dependent cytokinesis"/>
    <property type="evidence" value="ECO:0007669"/>
    <property type="project" value="UniProtKB-UniRule"/>
</dbReference>
<evidence type="ECO:0000256" key="4">
    <source>
        <dbReference type="ARBA" id="ARBA00023306"/>
    </source>
</evidence>
<dbReference type="Pfam" id="PF02491">
    <property type="entry name" value="SHS2_FTSA"/>
    <property type="match status" value="1"/>
</dbReference>
<dbReference type="RefSeq" id="WP_074200752.1">
    <property type="nucleotide sequence ID" value="NZ_FSRE01000001.1"/>
</dbReference>
<sequence>MALRKQSDDVLVGLDIGTSKVAAVIARTKADGSLEVTGVGVTPSRGLKKGVVVDIDATTHDIQHAVEEAEKMAGISVDSVFVGIAGDHIRSTNSHGMVAVRGNEVTEEDIQRVVEAASTRPIANTEKVLHVLPQSFTIDGQSGIRQPVGMSGVRLEAWVHLITGSVSGIQNLVKCVQRCDLDVEDIVLEQLASSEAVLSEDERELGVCVVDIGGGTTDIAVFHQGAIRHTAVIPVAGDQVTSDIAIAFRTPTPEAERIKCRFGACLPTLVSASEEIEVPSVGDRPARCLSRRTLAEVIEPRYEELFQLIQDELRNSGFLDLTAAGVVLTGGGSRIEGAVELAEEVFHMPVRLGVPHNLGSLSDQLAAPQYATTVGLLEYGRKHRPRNGSTRLDIHKAGNLLARLKNWFKSSF</sequence>
<dbReference type="PIRSF" id="PIRSF003101">
    <property type="entry name" value="FtsA"/>
    <property type="match status" value="1"/>
</dbReference>
<dbReference type="PANTHER" id="PTHR32432">
    <property type="entry name" value="CELL DIVISION PROTEIN FTSA-RELATED"/>
    <property type="match status" value="1"/>
</dbReference>
<dbReference type="FunFam" id="3.30.420.40:FF:000032">
    <property type="entry name" value="Cell division protein FtsA"/>
    <property type="match status" value="1"/>
</dbReference>
<gene>
    <name evidence="5" type="primary">ftsA</name>
    <name evidence="8" type="ORF">SAMN05443662_0446</name>
</gene>
<protein>
    <recommendedName>
        <fullName evidence="5 6">Cell division protein FtsA</fullName>
    </recommendedName>
</protein>
<evidence type="ECO:0000256" key="2">
    <source>
        <dbReference type="ARBA" id="ARBA00022618"/>
    </source>
</evidence>
<comment type="function">
    <text evidence="5 6">Cell division protein that is involved in the assembly of the Z ring. May serve as a membrane anchor for the Z ring.</text>
</comment>
<dbReference type="SUPFAM" id="SSF53067">
    <property type="entry name" value="Actin-like ATPase domain"/>
    <property type="match status" value="2"/>
</dbReference>
<dbReference type="InterPro" id="IPR003494">
    <property type="entry name" value="SHS2_FtsA"/>
</dbReference>
<evidence type="ECO:0000256" key="5">
    <source>
        <dbReference type="HAMAP-Rule" id="MF_02033"/>
    </source>
</evidence>
<comment type="similarity">
    <text evidence="5 6">Belongs to the FtsA/MreB family.</text>
</comment>
<comment type="subunit">
    <text evidence="5">Self-interacts. Interacts with FtsZ.</text>
</comment>
<dbReference type="PANTHER" id="PTHR32432:SF4">
    <property type="entry name" value="CELL DIVISION PROTEIN FTSA"/>
    <property type="match status" value="1"/>
</dbReference>
<evidence type="ECO:0000259" key="7">
    <source>
        <dbReference type="SMART" id="SM00842"/>
    </source>
</evidence>
<dbReference type="InterPro" id="IPR043129">
    <property type="entry name" value="ATPase_NBD"/>
</dbReference>
<dbReference type="Gene3D" id="3.30.420.40">
    <property type="match status" value="2"/>
</dbReference>
<evidence type="ECO:0000256" key="6">
    <source>
        <dbReference type="PIRNR" id="PIRNR003101"/>
    </source>
</evidence>
<evidence type="ECO:0000256" key="3">
    <source>
        <dbReference type="ARBA" id="ARBA00023136"/>
    </source>
</evidence>
<keyword evidence="9" id="KW-1185">Reference proteome</keyword>
<evidence type="ECO:0000313" key="9">
    <source>
        <dbReference type="Proteomes" id="UP000198461"/>
    </source>
</evidence>
<accession>A0A1N6DW66</accession>
<dbReference type="GO" id="GO:0009898">
    <property type="term" value="C:cytoplasmic side of plasma membrane"/>
    <property type="evidence" value="ECO:0007669"/>
    <property type="project" value="UniProtKB-UniRule"/>
</dbReference>
<dbReference type="NCBIfam" id="TIGR01174">
    <property type="entry name" value="ftsA"/>
    <property type="match status" value="1"/>
</dbReference>
<dbReference type="NCBIfam" id="NF007009">
    <property type="entry name" value="PRK09472.1"/>
    <property type="match status" value="1"/>
</dbReference>
<dbReference type="InterPro" id="IPR020823">
    <property type="entry name" value="Cell_div_FtsA"/>
</dbReference>
<comment type="subcellular location">
    <subcellularLocation>
        <location evidence="5">Cell membrane</location>
        <topology evidence="5">Peripheral membrane protein</topology>
        <orientation evidence="5">Cytoplasmic side</orientation>
    </subcellularLocation>
    <text evidence="5">Localizes to the Z ring in an FtsZ-dependent manner. Targeted to the membrane through a conserved C-terminal amphipathic helix.</text>
</comment>
<dbReference type="CDD" id="cd24048">
    <property type="entry name" value="ASKHA_NBD_FtsA"/>
    <property type="match status" value="1"/>
</dbReference>
<dbReference type="HAMAP" id="MF_02033">
    <property type="entry name" value="FtsA"/>
    <property type="match status" value="1"/>
</dbReference>
<dbReference type="GO" id="GO:0032153">
    <property type="term" value="C:cell division site"/>
    <property type="evidence" value="ECO:0007669"/>
    <property type="project" value="UniProtKB-UniRule"/>
</dbReference>
<name>A0A1N6DW66_9GAMM</name>
<dbReference type="FunFam" id="3.30.1490.110:FF:000001">
    <property type="entry name" value="Cell division protein FtsA"/>
    <property type="match status" value="1"/>
</dbReference>
<dbReference type="OrthoDB" id="9810567at2"/>
<reference evidence="8 9" key="1">
    <citation type="submission" date="2016-11" db="EMBL/GenBank/DDBJ databases">
        <authorList>
            <person name="Jaros S."/>
            <person name="Januszkiewicz K."/>
            <person name="Wedrychowicz H."/>
        </authorList>
    </citation>
    <scope>NUCLEOTIDE SEQUENCE [LARGE SCALE GENOMIC DNA]</scope>
    <source>
        <strain evidence="8 9">DSM 17737</strain>
    </source>
</reference>
<keyword evidence="1 5" id="KW-1003">Cell membrane</keyword>
<keyword evidence="2 5" id="KW-0132">Cell division</keyword>
<dbReference type="STRING" id="364032.SAMN05443662_0446"/>
<keyword evidence="3 5" id="KW-0472">Membrane</keyword>
<proteinExistence type="inferred from homology"/>